<feature type="compositionally biased region" description="Polar residues" evidence="11">
    <location>
        <begin position="623"/>
        <end position="632"/>
    </location>
</feature>
<evidence type="ECO:0000256" key="6">
    <source>
        <dbReference type="ARBA" id="ARBA00022694"/>
    </source>
</evidence>
<dbReference type="HAMAP" id="MF_01102">
    <property type="entry name" value="MnmC"/>
    <property type="match status" value="1"/>
</dbReference>
<keyword evidence="4 10" id="KW-0808">Transferase</keyword>
<keyword evidence="15" id="KW-1185">Reference proteome</keyword>
<dbReference type="Proteomes" id="UP000562492">
    <property type="component" value="Unassembled WGS sequence"/>
</dbReference>
<sequence length="694" mass="74180">MSETVQWMEDGTPYSPRFGDRYRSEAAYAMQQAEQVFLAGVGLPAAWAGQPQWRILETGFGFGLNFLATWHAWRGDAARSQLLHFVSTEAFPVSAGDLLRHAEQFPHLQAMARELAAQWWGLLPGVHRLRFDNGRVLLTLLVGDTQAMLRQQDMAVDSIYLDGFSPARNPQMWSLHTLKAVARCARRGTRLATWTIAAQVRKDLAQCGFQAHKVPGVPPKRDNLHATFDPAWEPRKAPLWALGAHAVKTADLAAPNLPTAAVIGAGIAGAACAHQLALRGWQVTMLDAAPHPAAGASALPAGIFAPHTSSDDSVLSRITRAGVRTTEQWARQLLQHGEDWEPTGALERRRLATPRDETAAHAEIAPDNTASRRTGAHERPPAWSADPALAQAAAAWSTPASADVLAAQGLPADEAALWHTHAGWLRPAALVQALLQAPGIRFVGQAQVAQVKASSDAATWAVQDAAGAELARAHLLIICAGPHSNAVLASMPEASAPQPLPLQSIRGQVSWARYGDGEVPAQHHPVNGHGSWVPFFKAPASASGAAEPAWVMGSSFERDVTQLPPSPADTARAHGDNWAKLQTLLPTASQVYAAPFAAAQTWAQVRCASVDRLPVVGPLPEDNNASDSNGTQDGRMPPWVCTAMGSRGLSWALLCAELLAARLHGEPLPVSNSLAKALSTDRIRPARADRSAQP</sequence>
<evidence type="ECO:0000256" key="3">
    <source>
        <dbReference type="ARBA" id="ARBA00022630"/>
    </source>
</evidence>
<keyword evidence="3 10" id="KW-0285">Flavoprotein</keyword>
<dbReference type="EC" id="2.1.1.61" evidence="10"/>
<evidence type="ECO:0000256" key="8">
    <source>
        <dbReference type="ARBA" id="ARBA00023002"/>
    </source>
</evidence>
<evidence type="ECO:0000313" key="14">
    <source>
        <dbReference type="EMBL" id="MBB6579541.1"/>
    </source>
</evidence>
<dbReference type="GO" id="GO:0016491">
    <property type="term" value="F:oxidoreductase activity"/>
    <property type="evidence" value="ECO:0007669"/>
    <property type="project" value="UniProtKB-KW"/>
</dbReference>
<comment type="catalytic activity">
    <reaction evidence="10">
        <text>5-aminomethyl-2-thiouridine(34) in tRNA + S-adenosyl-L-methionine = 5-methylaminomethyl-2-thiouridine(34) in tRNA + S-adenosyl-L-homocysteine + H(+)</text>
        <dbReference type="Rhea" id="RHEA:19569"/>
        <dbReference type="Rhea" id="RHEA-COMP:10195"/>
        <dbReference type="Rhea" id="RHEA-COMP:10197"/>
        <dbReference type="ChEBI" id="CHEBI:15378"/>
        <dbReference type="ChEBI" id="CHEBI:57856"/>
        <dbReference type="ChEBI" id="CHEBI:59789"/>
        <dbReference type="ChEBI" id="CHEBI:74454"/>
        <dbReference type="ChEBI" id="CHEBI:74455"/>
        <dbReference type="EC" id="2.1.1.61"/>
    </reaction>
</comment>
<dbReference type="InterPro" id="IPR023032">
    <property type="entry name" value="tRNA_MAMT_biosynth_bifunc_MnmC"/>
</dbReference>
<dbReference type="GO" id="GO:0004808">
    <property type="term" value="F:tRNA (5-methylaminomethyl-2-thiouridylate)(34)-methyltransferase activity"/>
    <property type="evidence" value="ECO:0007669"/>
    <property type="project" value="UniProtKB-EC"/>
</dbReference>
<keyword evidence="7 10" id="KW-0274">FAD</keyword>
<feature type="region of interest" description="FAD-dependent cmnm(5)s(2)U34 oxidoreductase" evidence="10">
    <location>
        <begin position="263"/>
        <end position="694"/>
    </location>
</feature>
<feature type="domain" description="MnmC-like methyltransferase" evidence="13">
    <location>
        <begin position="107"/>
        <end position="227"/>
    </location>
</feature>
<evidence type="ECO:0000256" key="5">
    <source>
        <dbReference type="ARBA" id="ARBA00022691"/>
    </source>
</evidence>
<dbReference type="EC" id="1.5.-.-" evidence="10"/>
<evidence type="ECO:0000256" key="9">
    <source>
        <dbReference type="ARBA" id="ARBA00023268"/>
    </source>
</evidence>
<feature type="region of interest" description="tRNA (mnm(5)s(2)U34)-methyltransferase" evidence="10">
    <location>
        <begin position="1"/>
        <end position="229"/>
    </location>
</feature>
<comment type="similarity">
    <text evidence="10">In the N-terminal section; belongs to the methyltransferase superfamily. tRNA (mnm(5)s(2)U34)-methyltransferase family.</text>
</comment>
<comment type="cofactor">
    <cofactor evidence="10">
        <name>FAD</name>
        <dbReference type="ChEBI" id="CHEBI:57692"/>
    </cofactor>
</comment>
<comment type="function">
    <text evidence="10">Catalyzes the last two steps in the biosynthesis of 5-methylaminomethyl-2-thiouridine (mnm(5)s(2)U) at the wobble position (U34) in tRNA. Catalyzes the FAD-dependent demodification of cmnm(5)s(2)U34 to nm(5)s(2)U34, followed by the transfer of a methyl group from S-adenosyl-L-methionine to nm(5)s(2)U34, to form mnm(5)s(2)U34.</text>
</comment>
<dbReference type="RefSeq" id="WP_184711007.1">
    <property type="nucleotide sequence ID" value="NZ_JACHKZ010000032.1"/>
</dbReference>
<dbReference type="PANTHER" id="PTHR13847:SF283">
    <property type="entry name" value="TRNA 5-METHYLAMINOMETHYL-2-THIOURIDINE BIOSYNTHESIS BIFUNCTIONAL PROTEIN MNMC"/>
    <property type="match status" value="1"/>
</dbReference>
<dbReference type="PANTHER" id="PTHR13847">
    <property type="entry name" value="SARCOSINE DEHYDROGENASE-RELATED"/>
    <property type="match status" value="1"/>
</dbReference>
<dbReference type="InterPro" id="IPR006076">
    <property type="entry name" value="FAD-dep_OxRdtase"/>
</dbReference>
<protein>
    <recommendedName>
        <fullName evidence="10">tRNA 5-methylaminomethyl-2-thiouridine biosynthesis bifunctional protein MnmC</fullName>
        <shortName evidence="10">tRNA mnm(5)s(2)U biosynthesis bifunctional protein</shortName>
    </recommendedName>
    <domain>
        <recommendedName>
            <fullName evidence="10">tRNA (mnm(5)s(2)U34)-methyltransferase</fullName>
            <ecNumber evidence="10">2.1.1.61</ecNumber>
        </recommendedName>
    </domain>
    <domain>
        <recommendedName>
            <fullName evidence="10">FAD-dependent cmnm(5)s(2)U34 oxidoreductase</fullName>
            <ecNumber evidence="10">1.5.-.-</ecNumber>
        </recommendedName>
    </domain>
</protein>
<keyword evidence="8 10" id="KW-0560">Oxidoreductase</keyword>
<keyword evidence="9 10" id="KW-0511">Multifunctional enzyme</keyword>
<comment type="subcellular location">
    <subcellularLocation>
        <location evidence="10">Cytoplasm</location>
    </subcellularLocation>
</comment>
<evidence type="ECO:0000256" key="1">
    <source>
        <dbReference type="ARBA" id="ARBA00022490"/>
    </source>
</evidence>
<feature type="region of interest" description="Disordered" evidence="11">
    <location>
        <begin position="354"/>
        <end position="382"/>
    </location>
</feature>
<feature type="region of interest" description="Disordered" evidence="11">
    <location>
        <begin position="617"/>
        <end position="636"/>
    </location>
</feature>
<keyword evidence="2 10" id="KW-0489">Methyltransferase</keyword>
<evidence type="ECO:0000313" key="15">
    <source>
        <dbReference type="Proteomes" id="UP000562492"/>
    </source>
</evidence>
<dbReference type="EMBL" id="JACHKZ010000032">
    <property type="protein sequence ID" value="MBB6579541.1"/>
    <property type="molecule type" value="Genomic_DNA"/>
</dbReference>
<dbReference type="Pfam" id="PF05430">
    <property type="entry name" value="Methyltransf_30"/>
    <property type="match status" value="1"/>
</dbReference>
<dbReference type="InterPro" id="IPR047785">
    <property type="entry name" value="tRNA_MNMC2"/>
</dbReference>
<evidence type="ECO:0000256" key="10">
    <source>
        <dbReference type="HAMAP-Rule" id="MF_01102"/>
    </source>
</evidence>
<comment type="caution">
    <text evidence="14">The sequence shown here is derived from an EMBL/GenBank/DDBJ whole genome shotgun (WGS) entry which is preliminary data.</text>
</comment>
<comment type="similarity">
    <text evidence="10">In the C-terminal section; belongs to the DAO family.</text>
</comment>
<evidence type="ECO:0000256" key="7">
    <source>
        <dbReference type="ARBA" id="ARBA00022827"/>
    </source>
</evidence>
<dbReference type="Gene3D" id="3.40.50.150">
    <property type="entry name" value="Vaccinia Virus protein VP39"/>
    <property type="match status" value="1"/>
</dbReference>
<dbReference type="GO" id="GO:0032259">
    <property type="term" value="P:methylation"/>
    <property type="evidence" value="ECO:0007669"/>
    <property type="project" value="UniProtKB-KW"/>
</dbReference>
<gene>
    <name evidence="10" type="primary">mnmC</name>
    <name evidence="14" type="ORF">HNP33_003655</name>
</gene>
<dbReference type="InterPro" id="IPR008471">
    <property type="entry name" value="MnmC-like_methylTransf"/>
</dbReference>
<reference evidence="14 15" key="1">
    <citation type="submission" date="2020-08" db="EMBL/GenBank/DDBJ databases">
        <title>Functional genomics of gut bacteria from endangered species of beetles.</title>
        <authorList>
            <person name="Carlos-Shanley C."/>
        </authorList>
    </citation>
    <scope>NUCLEOTIDE SEQUENCE [LARGE SCALE GENOMIC DNA]</scope>
    <source>
        <strain evidence="14 15">S00124</strain>
    </source>
</reference>
<evidence type="ECO:0000259" key="13">
    <source>
        <dbReference type="Pfam" id="PF05430"/>
    </source>
</evidence>
<dbReference type="Gene3D" id="3.50.50.60">
    <property type="entry name" value="FAD/NAD(P)-binding domain"/>
    <property type="match status" value="1"/>
</dbReference>
<dbReference type="SUPFAM" id="SSF51905">
    <property type="entry name" value="FAD/NAD(P)-binding domain"/>
    <property type="match status" value="1"/>
</dbReference>
<accession>A0ABR6RK74</accession>
<keyword evidence="1 10" id="KW-0963">Cytoplasm</keyword>
<dbReference type="InterPro" id="IPR029063">
    <property type="entry name" value="SAM-dependent_MTases_sf"/>
</dbReference>
<evidence type="ECO:0000256" key="11">
    <source>
        <dbReference type="SAM" id="MobiDB-lite"/>
    </source>
</evidence>
<dbReference type="NCBIfam" id="TIGR03197">
    <property type="entry name" value="MnmC_Cterm"/>
    <property type="match status" value="1"/>
</dbReference>
<dbReference type="InterPro" id="IPR017610">
    <property type="entry name" value="tRNA_S-uridine_synth_MnmC_C"/>
</dbReference>
<dbReference type="InterPro" id="IPR036188">
    <property type="entry name" value="FAD/NAD-bd_sf"/>
</dbReference>
<evidence type="ECO:0000256" key="2">
    <source>
        <dbReference type="ARBA" id="ARBA00022603"/>
    </source>
</evidence>
<organism evidence="14 15">
    <name type="scientific">Comamonas odontotermitis</name>
    <dbReference type="NCBI Taxonomy" id="379895"/>
    <lineage>
        <taxon>Bacteria</taxon>
        <taxon>Pseudomonadati</taxon>
        <taxon>Pseudomonadota</taxon>
        <taxon>Betaproteobacteria</taxon>
        <taxon>Burkholderiales</taxon>
        <taxon>Comamonadaceae</taxon>
        <taxon>Comamonas</taxon>
    </lineage>
</organism>
<feature type="domain" description="FAD dependent oxidoreductase" evidence="12">
    <location>
        <begin position="261"/>
        <end position="662"/>
    </location>
</feature>
<keyword evidence="6 10" id="KW-0819">tRNA processing</keyword>
<dbReference type="Pfam" id="PF01266">
    <property type="entry name" value="DAO"/>
    <property type="match status" value="1"/>
</dbReference>
<name>A0ABR6RK74_9BURK</name>
<proteinExistence type="inferred from homology"/>
<keyword evidence="5 10" id="KW-0949">S-adenosyl-L-methionine</keyword>
<evidence type="ECO:0000259" key="12">
    <source>
        <dbReference type="Pfam" id="PF01266"/>
    </source>
</evidence>
<dbReference type="Gene3D" id="3.30.9.10">
    <property type="entry name" value="D-Amino Acid Oxidase, subunit A, domain 2"/>
    <property type="match status" value="1"/>
</dbReference>
<dbReference type="NCBIfam" id="NF033855">
    <property type="entry name" value="tRNA_MNMC2"/>
    <property type="match status" value="1"/>
</dbReference>
<evidence type="ECO:0000256" key="4">
    <source>
        <dbReference type="ARBA" id="ARBA00022679"/>
    </source>
</evidence>